<accession>A0A8E2WIE7</accession>
<feature type="region of interest" description="Disordered" evidence="1">
    <location>
        <begin position="19"/>
        <end position="41"/>
    </location>
</feature>
<organism evidence="2 3">
    <name type="scientific">Rhizobium loti</name>
    <name type="common">Mesorhizobium loti</name>
    <dbReference type="NCBI Taxonomy" id="381"/>
    <lineage>
        <taxon>Bacteria</taxon>
        <taxon>Pseudomonadati</taxon>
        <taxon>Pseudomonadota</taxon>
        <taxon>Alphaproteobacteria</taxon>
        <taxon>Hyphomicrobiales</taxon>
        <taxon>Phyllobacteriaceae</taxon>
        <taxon>Mesorhizobium</taxon>
    </lineage>
</organism>
<evidence type="ECO:0000313" key="3">
    <source>
        <dbReference type="Proteomes" id="UP000245631"/>
    </source>
</evidence>
<gene>
    <name evidence="2" type="ORF">C8D77_102778</name>
</gene>
<dbReference type="AlphaFoldDB" id="A0A8E2WIE7"/>
<reference evidence="2 3" key="1">
    <citation type="submission" date="2018-05" db="EMBL/GenBank/DDBJ databases">
        <title>Genomic Encyclopedia of Type Strains, Phase IV (KMG-IV): sequencing the most valuable type-strain genomes for metagenomic binning, comparative biology and taxonomic classification.</title>
        <authorList>
            <person name="Goeker M."/>
        </authorList>
    </citation>
    <scope>NUCLEOTIDE SEQUENCE [LARGE SCALE GENOMIC DNA]</scope>
    <source>
        <strain evidence="2 3">DSM 2626</strain>
    </source>
</reference>
<proteinExistence type="predicted"/>
<sequence length="197" mass="23327">MAKSWELRKDILRPPLSRLPTTEAMSGAPVRHPPLVSRHRPRRGKTRLLLAGLRGCCLRLGRGCRFLHRCRRLRCRRLLCRCSLRCRFLGRCSFRSRLLCRCRLLHCGFCRSLCSRLLGRRRLRSRLCRRLGRCRLLHCRFCSGLYCRLLGRCCFCLGRGRLRLGSRCCFLHCSCDLRRRCFYGCFLCRCLGRRRFG</sequence>
<dbReference type="EMBL" id="QGGH01000002">
    <property type="protein sequence ID" value="PWJ93001.1"/>
    <property type="molecule type" value="Genomic_DNA"/>
</dbReference>
<evidence type="ECO:0000256" key="1">
    <source>
        <dbReference type="SAM" id="MobiDB-lite"/>
    </source>
</evidence>
<evidence type="ECO:0000313" key="2">
    <source>
        <dbReference type="EMBL" id="PWJ93001.1"/>
    </source>
</evidence>
<comment type="caution">
    <text evidence="2">The sequence shown here is derived from an EMBL/GenBank/DDBJ whole genome shotgun (WGS) entry which is preliminary data.</text>
</comment>
<dbReference type="Proteomes" id="UP000245631">
    <property type="component" value="Unassembled WGS sequence"/>
</dbReference>
<protein>
    <submittedName>
        <fullName evidence="2">Uncharacterized protein</fullName>
    </submittedName>
</protein>
<name>A0A8E2WIE7_RHILI</name>